<dbReference type="Proteomes" id="UP000735302">
    <property type="component" value="Unassembled WGS sequence"/>
</dbReference>
<keyword evidence="2" id="KW-1185">Reference proteome</keyword>
<comment type="caution">
    <text evidence="1">The sequence shown here is derived from an EMBL/GenBank/DDBJ whole genome shotgun (WGS) entry which is preliminary data.</text>
</comment>
<sequence>MPLSVTGVGERVGEDNKYDEARDPSIAGSSPATAALVRRRTGKPELTLLWSGFIELEVSEVTAFSSWSCYHCAARMCFVVYFAHTWIRIIILRYVNGLVSPFSASSVSTSYILYFLIVRKPVSLYEKFH</sequence>
<gene>
    <name evidence="1" type="ORF">PoB_002344800</name>
</gene>
<name>A0AAV3ZQW0_9GAST</name>
<evidence type="ECO:0000313" key="1">
    <source>
        <dbReference type="EMBL" id="GFN96942.1"/>
    </source>
</evidence>
<organism evidence="1 2">
    <name type="scientific">Plakobranchus ocellatus</name>
    <dbReference type="NCBI Taxonomy" id="259542"/>
    <lineage>
        <taxon>Eukaryota</taxon>
        <taxon>Metazoa</taxon>
        <taxon>Spiralia</taxon>
        <taxon>Lophotrochozoa</taxon>
        <taxon>Mollusca</taxon>
        <taxon>Gastropoda</taxon>
        <taxon>Heterobranchia</taxon>
        <taxon>Euthyneura</taxon>
        <taxon>Panpulmonata</taxon>
        <taxon>Sacoglossa</taxon>
        <taxon>Placobranchoidea</taxon>
        <taxon>Plakobranchidae</taxon>
        <taxon>Plakobranchus</taxon>
    </lineage>
</organism>
<accession>A0AAV3ZQW0</accession>
<dbReference type="EMBL" id="BLXT01002711">
    <property type="protein sequence ID" value="GFN96942.1"/>
    <property type="molecule type" value="Genomic_DNA"/>
</dbReference>
<dbReference type="AlphaFoldDB" id="A0AAV3ZQW0"/>
<reference evidence="1 2" key="1">
    <citation type="journal article" date="2021" name="Elife">
        <title>Chloroplast acquisition without the gene transfer in kleptoplastic sea slugs, Plakobranchus ocellatus.</title>
        <authorList>
            <person name="Maeda T."/>
            <person name="Takahashi S."/>
            <person name="Yoshida T."/>
            <person name="Shimamura S."/>
            <person name="Takaki Y."/>
            <person name="Nagai Y."/>
            <person name="Toyoda A."/>
            <person name="Suzuki Y."/>
            <person name="Arimoto A."/>
            <person name="Ishii H."/>
            <person name="Satoh N."/>
            <person name="Nishiyama T."/>
            <person name="Hasebe M."/>
            <person name="Maruyama T."/>
            <person name="Minagawa J."/>
            <person name="Obokata J."/>
            <person name="Shigenobu S."/>
        </authorList>
    </citation>
    <scope>NUCLEOTIDE SEQUENCE [LARGE SCALE GENOMIC DNA]</scope>
</reference>
<proteinExistence type="predicted"/>
<evidence type="ECO:0000313" key="2">
    <source>
        <dbReference type="Proteomes" id="UP000735302"/>
    </source>
</evidence>
<protein>
    <submittedName>
        <fullName evidence="1">Uncharacterized protein</fullName>
    </submittedName>
</protein>